<evidence type="ECO:0000313" key="2">
    <source>
        <dbReference type="EMBL" id="SMX33982.1"/>
    </source>
</evidence>
<feature type="domain" description="Thoeris protein ThsB TIR-like" evidence="1">
    <location>
        <begin position="6"/>
        <end position="69"/>
    </location>
</feature>
<evidence type="ECO:0000313" key="3">
    <source>
        <dbReference type="Proteomes" id="UP000203464"/>
    </source>
</evidence>
<name>A0A238JVY3_9RHOB</name>
<accession>A0A238JVY3</accession>
<protein>
    <recommendedName>
        <fullName evidence="1">Thoeris protein ThsB TIR-like domain-containing protein</fullName>
    </recommendedName>
</protein>
<reference evidence="3" key="1">
    <citation type="submission" date="2017-05" db="EMBL/GenBank/DDBJ databases">
        <authorList>
            <person name="Rodrigo-Torres L."/>
            <person name="Arahal R. D."/>
            <person name="Lucena T."/>
        </authorList>
    </citation>
    <scope>NUCLEOTIDE SEQUENCE [LARGE SCALE GENOMIC DNA]</scope>
    <source>
        <strain evidence="3">CECT 8868</strain>
    </source>
</reference>
<dbReference type="AlphaFoldDB" id="A0A238JVY3"/>
<keyword evidence="3" id="KW-1185">Reference proteome</keyword>
<gene>
    <name evidence="2" type="ORF">OCA8868_01063</name>
</gene>
<dbReference type="Pfam" id="PF08937">
    <property type="entry name" value="ThsB_TIR"/>
    <property type="match status" value="1"/>
</dbReference>
<dbReference type="EMBL" id="FXYD01000001">
    <property type="protein sequence ID" value="SMX33982.1"/>
    <property type="molecule type" value="Genomic_DNA"/>
</dbReference>
<dbReference type="InterPro" id="IPR015032">
    <property type="entry name" value="ThsB__TIR-like_domain"/>
</dbReference>
<proteinExistence type="predicted"/>
<dbReference type="Proteomes" id="UP000203464">
    <property type="component" value="Unassembled WGS sequence"/>
</dbReference>
<organism evidence="2 3">
    <name type="scientific">Octadecabacter ascidiaceicola</name>
    <dbReference type="NCBI Taxonomy" id="1655543"/>
    <lineage>
        <taxon>Bacteria</taxon>
        <taxon>Pseudomonadati</taxon>
        <taxon>Pseudomonadota</taxon>
        <taxon>Alphaproteobacteria</taxon>
        <taxon>Rhodobacterales</taxon>
        <taxon>Roseobacteraceae</taxon>
        <taxon>Octadecabacter</taxon>
    </lineage>
</organism>
<sequence>MGDIDDELPSETIRRIIRDDYLRDTEVTILLCGTETRFRKHIDWELKSSMIDGRVNKKSGILIVDLPSTSSTSWHCSLPNEKAVIYPDYAGSWMSLSQKSDYLSRYPDMPERVIDNLLVSQVSMSVVPWSRIENQPDNLRWLVDATATAGRSNQYDLSLPMRRKNYNPKLEYGTV</sequence>
<evidence type="ECO:0000259" key="1">
    <source>
        <dbReference type="Pfam" id="PF08937"/>
    </source>
</evidence>